<dbReference type="EMBL" id="AVQL01000456">
    <property type="protein sequence ID" value="KEP99911.1"/>
    <property type="molecule type" value="Genomic_DNA"/>
</dbReference>
<feature type="transmembrane region" description="Helical" evidence="9">
    <location>
        <begin position="24"/>
        <end position="42"/>
    </location>
</feature>
<dbReference type="Gene3D" id="1.25.40.10">
    <property type="entry name" value="Tetratricopeptide repeat domain"/>
    <property type="match status" value="1"/>
</dbReference>
<dbReference type="PIRSF" id="PIRSF006170">
    <property type="entry name" value="YfgM"/>
    <property type="match status" value="1"/>
</dbReference>
<keyword evidence="5 9" id="KW-0472">Membrane</keyword>
<reference evidence="11 12" key="1">
    <citation type="journal article" date="2014" name="PLoS Genet.">
        <title>Hidden diversity in honey bee gut symbionts detected by single-cell genomics.</title>
        <authorList>
            <person name="Engel P."/>
            <person name="Stepanauskas R."/>
            <person name="Moran N."/>
        </authorList>
    </citation>
    <scope>NUCLEOTIDE SEQUENCE [LARGE SCALE GENOMIC DNA]</scope>
    <source>
        <strain evidence="11 12">SCGC AB-598-J21</strain>
    </source>
</reference>
<evidence type="ECO:0000313" key="12">
    <source>
        <dbReference type="Proteomes" id="UP000027644"/>
    </source>
</evidence>
<keyword evidence="3 9" id="KW-0812">Transmembrane</keyword>
<dbReference type="PANTHER" id="PTHR38035">
    <property type="entry name" value="UPF0070 PROTEIN YFGM"/>
    <property type="match status" value="1"/>
</dbReference>
<evidence type="ECO:0000256" key="6">
    <source>
        <dbReference type="ARBA" id="ARBA00023186"/>
    </source>
</evidence>
<keyword evidence="4 9" id="KW-1133">Transmembrane helix</keyword>
<dbReference type="Pfam" id="PF09976">
    <property type="entry name" value="TPR_21"/>
    <property type="match status" value="1"/>
</dbReference>
<accession>A0A074V7Y1</accession>
<evidence type="ECO:0000256" key="8">
    <source>
        <dbReference type="ARBA" id="ARBA00024235"/>
    </source>
</evidence>
<evidence type="ECO:0000256" key="2">
    <source>
        <dbReference type="ARBA" id="ARBA00022475"/>
    </source>
</evidence>
<evidence type="ECO:0000256" key="5">
    <source>
        <dbReference type="ARBA" id="ARBA00023136"/>
    </source>
</evidence>
<feature type="domain" description="Ancillary SecYEG translocon subunit/Cell division coordinator CpoB TPR" evidence="10">
    <location>
        <begin position="15"/>
        <end position="207"/>
    </location>
</feature>
<protein>
    <recommendedName>
        <fullName evidence="8">Ancillary SecYEG translocon subunit</fullName>
    </recommendedName>
</protein>
<keyword evidence="2" id="KW-1003">Cell membrane</keyword>
<dbReference type="InterPro" id="IPR011990">
    <property type="entry name" value="TPR-like_helical_dom_sf"/>
</dbReference>
<comment type="subcellular location">
    <subcellularLocation>
        <location evidence="1">Cell membrane</location>
        <topology evidence="1">Single-pass type II membrane protein</topology>
    </subcellularLocation>
</comment>
<keyword evidence="6" id="KW-0143">Chaperone</keyword>
<evidence type="ECO:0000256" key="7">
    <source>
        <dbReference type="ARBA" id="ARBA00024197"/>
    </source>
</evidence>
<comment type="similarity">
    <text evidence="7">Belongs to the YfgM family.</text>
</comment>
<dbReference type="InterPro" id="IPR026039">
    <property type="entry name" value="YfgM"/>
</dbReference>
<name>A0A074V7Y1_9NEIS</name>
<dbReference type="PANTHER" id="PTHR38035:SF1">
    <property type="entry name" value="ANCILLARY SECYEG TRANSLOCON SUBUNIT"/>
    <property type="match status" value="1"/>
</dbReference>
<evidence type="ECO:0000256" key="3">
    <source>
        <dbReference type="ARBA" id="ARBA00022692"/>
    </source>
</evidence>
<gene>
    <name evidence="11" type="ORF">SASC598J21_023480</name>
</gene>
<dbReference type="AlphaFoldDB" id="A0A074V7Y1"/>
<organism evidence="11 12">
    <name type="scientific">Snodgrassella alvi SCGC AB-598-J21</name>
    <dbReference type="NCBI Taxonomy" id="1385367"/>
    <lineage>
        <taxon>Bacteria</taxon>
        <taxon>Pseudomonadati</taxon>
        <taxon>Pseudomonadota</taxon>
        <taxon>Betaproteobacteria</taxon>
        <taxon>Neisseriales</taxon>
        <taxon>Neisseriaceae</taxon>
        <taxon>Snodgrassella</taxon>
    </lineage>
</organism>
<dbReference type="SUPFAM" id="SSF48452">
    <property type="entry name" value="TPR-like"/>
    <property type="match status" value="1"/>
</dbReference>
<dbReference type="GO" id="GO:0044877">
    <property type="term" value="F:protein-containing complex binding"/>
    <property type="evidence" value="ECO:0007669"/>
    <property type="project" value="InterPro"/>
</dbReference>
<evidence type="ECO:0000313" key="11">
    <source>
        <dbReference type="EMBL" id="KEP99911.1"/>
    </source>
</evidence>
<dbReference type="GO" id="GO:0005886">
    <property type="term" value="C:plasma membrane"/>
    <property type="evidence" value="ECO:0007669"/>
    <property type="project" value="UniProtKB-SubCell"/>
</dbReference>
<dbReference type="InterPro" id="IPR018704">
    <property type="entry name" value="SecYEG/CpoB_TPR"/>
</dbReference>
<comment type="caution">
    <text evidence="11">The sequence shown here is derived from an EMBL/GenBank/DDBJ whole genome shotgun (WGS) entry which is preliminary data.</text>
</comment>
<sequence>MVVHIQDEQEVANFKYFWQRWGRWIFAILVILSLAYLGYVLYQSHLRSNNEKAAEVFDTFISQASANNLTESKKALVQLQEKYPDTMNATQATLMMAGSAFDDGKYDEAIRHLQWVKARQHDDLLQTIVAQRLATVYLQQGKYNEALQALDVKVTNELKPVLLETKGDVLQAQKKNTEAVAAYQQVLNLLSKDSVQREVIQMKISSLS</sequence>
<evidence type="ECO:0000256" key="1">
    <source>
        <dbReference type="ARBA" id="ARBA00004401"/>
    </source>
</evidence>
<evidence type="ECO:0000256" key="4">
    <source>
        <dbReference type="ARBA" id="ARBA00022989"/>
    </source>
</evidence>
<proteinExistence type="inferred from homology"/>
<evidence type="ECO:0000259" key="10">
    <source>
        <dbReference type="Pfam" id="PF09976"/>
    </source>
</evidence>
<dbReference type="Proteomes" id="UP000027644">
    <property type="component" value="Unassembled WGS sequence"/>
</dbReference>
<evidence type="ECO:0000256" key="9">
    <source>
        <dbReference type="SAM" id="Phobius"/>
    </source>
</evidence>